<comment type="similarity">
    <text evidence="3">Belongs to the peptidase M50B family.</text>
</comment>
<keyword evidence="10 11" id="KW-0472">Membrane</keyword>
<evidence type="ECO:0000256" key="7">
    <source>
        <dbReference type="ARBA" id="ARBA00022833"/>
    </source>
</evidence>
<dbReference type="SUPFAM" id="SSF50156">
    <property type="entry name" value="PDZ domain-like"/>
    <property type="match status" value="1"/>
</dbReference>
<dbReference type="PATRIC" id="fig|742738.3.peg.1661"/>
<dbReference type="InterPro" id="IPR004387">
    <property type="entry name" value="Pept_M50_Zn"/>
</dbReference>
<organism evidence="13 14">
    <name type="scientific">Flavonifractor plautii 1_3_50AFAA</name>
    <dbReference type="NCBI Taxonomy" id="742738"/>
    <lineage>
        <taxon>Bacteria</taxon>
        <taxon>Bacillati</taxon>
        <taxon>Bacillota</taxon>
        <taxon>Clostridia</taxon>
        <taxon>Eubacteriales</taxon>
        <taxon>Oscillospiraceae</taxon>
        <taxon>Flavonifractor</taxon>
    </lineage>
</organism>
<dbReference type="AlphaFoldDB" id="A0A096DE64"/>
<keyword evidence="7" id="KW-0862">Zinc</keyword>
<dbReference type="InterPro" id="IPR036034">
    <property type="entry name" value="PDZ_sf"/>
</dbReference>
<feature type="transmembrane region" description="Helical" evidence="11">
    <location>
        <begin position="332"/>
        <end position="351"/>
    </location>
</feature>
<accession>A0A096DE64</accession>
<comment type="cofactor">
    <cofactor evidence="1">
        <name>Zn(2+)</name>
        <dbReference type="ChEBI" id="CHEBI:29105"/>
    </cofactor>
</comment>
<dbReference type="Pfam" id="PF02163">
    <property type="entry name" value="Peptidase_M50"/>
    <property type="match status" value="1"/>
</dbReference>
<keyword evidence="4 13" id="KW-0645">Protease</keyword>
<evidence type="ECO:0000256" key="10">
    <source>
        <dbReference type="ARBA" id="ARBA00023136"/>
    </source>
</evidence>
<dbReference type="GO" id="GO:0004222">
    <property type="term" value="F:metalloendopeptidase activity"/>
    <property type="evidence" value="ECO:0007669"/>
    <property type="project" value="InterPro"/>
</dbReference>
<comment type="subcellular location">
    <subcellularLocation>
        <location evidence="2">Membrane</location>
        <topology evidence="2">Multi-pass membrane protein</topology>
    </subcellularLocation>
</comment>
<protein>
    <submittedName>
        <fullName evidence="13">RIP metalloprotease RseP</fullName>
    </submittedName>
</protein>
<dbReference type="Proteomes" id="UP000029585">
    <property type="component" value="Unassembled WGS sequence"/>
</dbReference>
<evidence type="ECO:0000256" key="3">
    <source>
        <dbReference type="ARBA" id="ARBA00007931"/>
    </source>
</evidence>
<dbReference type="GO" id="GO:0016020">
    <property type="term" value="C:membrane"/>
    <property type="evidence" value="ECO:0007669"/>
    <property type="project" value="UniProtKB-SubCell"/>
</dbReference>
<evidence type="ECO:0000256" key="8">
    <source>
        <dbReference type="ARBA" id="ARBA00022989"/>
    </source>
</evidence>
<evidence type="ECO:0000259" key="12">
    <source>
        <dbReference type="PROSITE" id="PS50106"/>
    </source>
</evidence>
<dbReference type="eggNOG" id="COG0750">
    <property type="taxonomic scope" value="Bacteria"/>
</dbReference>
<dbReference type="CDD" id="cd06163">
    <property type="entry name" value="S2P-M50_PDZ_RseP-like"/>
    <property type="match status" value="1"/>
</dbReference>
<keyword evidence="8 11" id="KW-1133">Transmembrane helix</keyword>
<dbReference type="PROSITE" id="PS50106">
    <property type="entry name" value="PDZ"/>
    <property type="match status" value="1"/>
</dbReference>
<evidence type="ECO:0000256" key="1">
    <source>
        <dbReference type="ARBA" id="ARBA00001947"/>
    </source>
</evidence>
<feature type="domain" description="PDZ" evidence="12">
    <location>
        <begin position="113"/>
        <end position="178"/>
    </location>
</feature>
<gene>
    <name evidence="13" type="ORF">HMPREF9460_01613</name>
</gene>
<feature type="transmembrane region" description="Helical" evidence="11">
    <location>
        <begin position="269"/>
        <end position="294"/>
    </location>
</feature>
<feature type="transmembrane region" description="Helical" evidence="11">
    <location>
        <begin position="300"/>
        <end position="320"/>
    </location>
</feature>
<dbReference type="GO" id="GO:0006508">
    <property type="term" value="P:proteolysis"/>
    <property type="evidence" value="ECO:0007669"/>
    <property type="project" value="UniProtKB-KW"/>
</dbReference>
<evidence type="ECO:0000256" key="11">
    <source>
        <dbReference type="SAM" id="Phobius"/>
    </source>
</evidence>
<proteinExistence type="inferred from homology"/>
<dbReference type="InterPro" id="IPR008915">
    <property type="entry name" value="Peptidase_M50"/>
</dbReference>
<evidence type="ECO:0000313" key="14">
    <source>
        <dbReference type="Proteomes" id="UP000029585"/>
    </source>
</evidence>
<evidence type="ECO:0000256" key="5">
    <source>
        <dbReference type="ARBA" id="ARBA00022692"/>
    </source>
</evidence>
<reference evidence="13 14" key="1">
    <citation type="submission" date="2011-08" db="EMBL/GenBank/DDBJ databases">
        <title>The Genome Sequence of Clostridium orbiscindens 1_3_50AFAA.</title>
        <authorList>
            <consortium name="The Broad Institute Genome Sequencing Platform"/>
            <person name="Earl A."/>
            <person name="Ward D."/>
            <person name="Feldgarden M."/>
            <person name="Gevers D."/>
            <person name="Daigneault M."/>
            <person name="Strauss J."/>
            <person name="Allen-Vercoe E."/>
            <person name="Young S.K."/>
            <person name="Zeng Q."/>
            <person name="Gargeya S."/>
            <person name="Fitzgerald M."/>
            <person name="Haas B."/>
            <person name="Abouelleil A."/>
            <person name="Alvarado L."/>
            <person name="Arachchi H.M."/>
            <person name="Berlin A."/>
            <person name="Brown A."/>
            <person name="Chapman S.B."/>
            <person name="Chen Z."/>
            <person name="Dunbar C."/>
            <person name="Freedman E."/>
            <person name="Gearin G."/>
            <person name="Gellesch M."/>
            <person name="Goldberg J."/>
            <person name="Griggs A."/>
            <person name="Gujja S."/>
            <person name="Heiman D."/>
            <person name="Howarth C."/>
            <person name="Larson L."/>
            <person name="Lui A."/>
            <person name="MacDonald P.J.P."/>
            <person name="Montmayeur A."/>
            <person name="Murphy C."/>
            <person name="Neiman D."/>
            <person name="Pearson M."/>
            <person name="Priest M."/>
            <person name="Roberts A."/>
            <person name="Saif S."/>
            <person name="Shea T."/>
            <person name="Shenoy N."/>
            <person name="Sisk P."/>
            <person name="Stolte C."/>
            <person name="Sykes S."/>
            <person name="Wortman J."/>
            <person name="Nusbaum C."/>
            <person name="Birren B."/>
        </authorList>
    </citation>
    <scope>NUCLEOTIDE SEQUENCE [LARGE SCALE GENOMIC DNA]</scope>
    <source>
        <strain evidence="13 14">1_3_50AFAA</strain>
    </source>
</reference>
<dbReference type="HOGENOM" id="CLU_025778_1_3_9"/>
<dbReference type="PANTHER" id="PTHR42837:SF2">
    <property type="entry name" value="MEMBRANE METALLOPROTEASE ARASP2, CHLOROPLASTIC-RELATED"/>
    <property type="match status" value="1"/>
</dbReference>
<keyword evidence="5 11" id="KW-0812">Transmembrane</keyword>
<feature type="transmembrane region" description="Helical" evidence="11">
    <location>
        <begin position="91"/>
        <end position="113"/>
    </location>
</feature>
<dbReference type="InterPro" id="IPR001478">
    <property type="entry name" value="PDZ"/>
</dbReference>
<sequence>MTILFILITILLFGALIAIHEFGHFIAAKTLGVRVEEFAIGMGPKLLSRTRGETAYSLRALPIGGFCSMEGEEEASDDPRSFSGKPAWKKFIILVAGAFLNFVTGLVILLVLFSVAGSPSAPVVSGYLPGAEDIRETGLLPGDEFYRIDGHRIYFQSDAILFLGRAGEDVAVEVLRDGRRLDLGTLHLPYRTLTDESGQQSLKRGVMVGELREAGPLGTLRNAWYQSIDYVRTVWLSLGDLIRGAVSLNDMAGPIGIFAMAGEVGQQGAAAAGMAGALLNIFSFVALIAINLAVMNLLPIPALDGGQILFLLVGGIYHFFTHRRIDQKYLGYINMAGFFCLIALMVVVAVSDVNKLIL</sequence>
<evidence type="ECO:0000313" key="13">
    <source>
        <dbReference type="EMBL" id="KGF55779.1"/>
    </source>
</evidence>
<name>A0A096DE64_FLAPL</name>
<dbReference type="EMBL" id="ADLO01000054">
    <property type="protein sequence ID" value="KGF55779.1"/>
    <property type="molecule type" value="Genomic_DNA"/>
</dbReference>
<comment type="caution">
    <text evidence="13">The sequence shown here is derived from an EMBL/GenBank/DDBJ whole genome shotgun (WGS) entry which is preliminary data.</text>
</comment>
<dbReference type="PANTHER" id="PTHR42837">
    <property type="entry name" value="REGULATOR OF SIGMA-E PROTEASE RSEP"/>
    <property type="match status" value="1"/>
</dbReference>
<evidence type="ECO:0000256" key="6">
    <source>
        <dbReference type="ARBA" id="ARBA00022801"/>
    </source>
</evidence>
<keyword evidence="6" id="KW-0378">Hydrolase</keyword>
<evidence type="ECO:0000256" key="9">
    <source>
        <dbReference type="ARBA" id="ARBA00023049"/>
    </source>
</evidence>
<dbReference type="RefSeq" id="WP_044940313.1">
    <property type="nucleotide sequence ID" value="NZ_KN174162.1"/>
</dbReference>
<evidence type="ECO:0000256" key="2">
    <source>
        <dbReference type="ARBA" id="ARBA00004141"/>
    </source>
</evidence>
<keyword evidence="14" id="KW-1185">Reference proteome</keyword>
<keyword evidence="9 13" id="KW-0482">Metalloprotease</keyword>
<evidence type="ECO:0000256" key="4">
    <source>
        <dbReference type="ARBA" id="ARBA00022670"/>
    </source>
</evidence>